<reference evidence="5" key="1">
    <citation type="submission" date="2022-06" db="EMBL/GenBank/DDBJ databases">
        <title>Isolation and Genomics of Futiania mangrovii gen. nov., sp. nov., a Rare and Metabolically-versatile member in the Class Alphaproteobacteria.</title>
        <authorList>
            <person name="Liu L."/>
            <person name="Huang W.-C."/>
            <person name="Pan J."/>
            <person name="Li J."/>
            <person name="Huang Y."/>
            <person name="Du H."/>
            <person name="Liu Y."/>
            <person name="Li M."/>
        </authorList>
    </citation>
    <scope>NUCLEOTIDE SEQUENCE</scope>
    <source>
        <strain evidence="5">FT118</strain>
    </source>
</reference>
<dbReference type="AlphaFoldDB" id="A0A9J6PFA4"/>
<keyword evidence="6" id="KW-1185">Reference proteome</keyword>
<comment type="subunit">
    <text evidence="2">Interacts with COX5B; this interaction may contribute to localize PYROXD2 to the inner face of the inner mitochondrial membrane.</text>
</comment>
<evidence type="ECO:0000256" key="3">
    <source>
        <dbReference type="ARBA" id="ARBA00040298"/>
    </source>
</evidence>
<dbReference type="PANTHER" id="PTHR10668">
    <property type="entry name" value="PHYTOENE DEHYDROGENASE"/>
    <property type="match status" value="1"/>
</dbReference>
<organism evidence="5 6">
    <name type="scientific">Futiania mangrovi</name>
    <dbReference type="NCBI Taxonomy" id="2959716"/>
    <lineage>
        <taxon>Bacteria</taxon>
        <taxon>Pseudomonadati</taxon>
        <taxon>Pseudomonadota</taxon>
        <taxon>Alphaproteobacteria</taxon>
        <taxon>Futianiales</taxon>
        <taxon>Futianiaceae</taxon>
        <taxon>Futiania</taxon>
    </lineage>
</organism>
<dbReference type="PANTHER" id="PTHR10668:SF103">
    <property type="entry name" value="PYRIDINE NUCLEOTIDE-DISULFIDE OXIDOREDUCTASE DOMAIN-CONTAINING PROTEIN 2"/>
    <property type="match status" value="1"/>
</dbReference>
<sequence length="549" mass="60233">MNRHSDSDVIVVGGGHNGLVCAGYLARSGLRVTVLERRARLGGPAGTQDFMPGYRSTITNSPGSLEPKVIADLELERFGLEFVRPNPTLVHPLPGNRLFLGWRESEKTQDQLESYATGESARYQGLLDYVQWFANRLGISLFEPPPSLKELVRNLDSIEEQEAFSRFFFGSVRSLFDEFGLAEETKAVMGPLATVSGIVGPSTPGTPFGLMMRPLSLASLASDSTDDPRRMPLRGSTGLPIGGMGAIIDAMERSLLARGVAIHREASVSRIVCDQDGVESVQLDDGTVHRAPIVVSAMNPYLTVAVIDGPDPFWADLRAKIVRKPLKGKAFKIVLGLGDIPRYSAARSEEEARTLASAQFRIAPTLDYLDDSYADMLRGRVPENPIVWGLCHSLTSPILAPEGKHVLSLNIGNAPYTLREGNWATEKHKLFERVIAKTAEWIPNLPDIIEDYHYLDPGEFEDEFSLVEANITHGDVLPYKQFWMRPLPGLHRYRTPARGLYLSGAGTWPGNFVSGIPGHNTAQEVLRDLASGHLSLEKPRIHHAGTAGE</sequence>
<dbReference type="Proteomes" id="UP001055804">
    <property type="component" value="Unassembled WGS sequence"/>
</dbReference>
<dbReference type="SUPFAM" id="SSF51905">
    <property type="entry name" value="FAD/NAD(P)-binding domain"/>
    <property type="match status" value="1"/>
</dbReference>
<protein>
    <recommendedName>
        <fullName evidence="3">Pyridine nucleotide-disulfide oxidoreductase domain-containing protein 2</fullName>
    </recommendedName>
</protein>
<feature type="domain" description="Amine oxidase" evidence="4">
    <location>
        <begin position="18"/>
        <end position="301"/>
    </location>
</feature>
<comment type="function">
    <text evidence="1">Probable oxidoreductase that may play a role as regulator of mitochondrial function.</text>
</comment>
<gene>
    <name evidence="5" type="ORF">NJQ99_12020</name>
</gene>
<accession>A0A9J6PFA4</accession>
<dbReference type="GO" id="GO:0016491">
    <property type="term" value="F:oxidoreductase activity"/>
    <property type="evidence" value="ECO:0007669"/>
    <property type="project" value="InterPro"/>
</dbReference>
<evidence type="ECO:0000256" key="1">
    <source>
        <dbReference type="ARBA" id="ARBA00037217"/>
    </source>
</evidence>
<dbReference type="Pfam" id="PF01593">
    <property type="entry name" value="Amino_oxidase"/>
    <property type="match status" value="1"/>
</dbReference>
<comment type="caution">
    <text evidence="5">The sequence shown here is derived from an EMBL/GenBank/DDBJ whole genome shotgun (WGS) entry which is preliminary data.</text>
</comment>
<evidence type="ECO:0000259" key="4">
    <source>
        <dbReference type="Pfam" id="PF01593"/>
    </source>
</evidence>
<dbReference type="InterPro" id="IPR002937">
    <property type="entry name" value="Amino_oxidase"/>
</dbReference>
<dbReference type="RefSeq" id="WP_269333074.1">
    <property type="nucleotide sequence ID" value="NZ_JAMZFT010000002.1"/>
</dbReference>
<name>A0A9J6PFA4_9PROT</name>
<dbReference type="Gene3D" id="3.50.50.60">
    <property type="entry name" value="FAD/NAD(P)-binding domain"/>
    <property type="match status" value="2"/>
</dbReference>
<dbReference type="InterPro" id="IPR036188">
    <property type="entry name" value="FAD/NAD-bd_sf"/>
</dbReference>
<dbReference type="EMBL" id="JAMZFT010000002">
    <property type="protein sequence ID" value="MCP1337142.1"/>
    <property type="molecule type" value="Genomic_DNA"/>
</dbReference>
<evidence type="ECO:0000313" key="5">
    <source>
        <dbReference type="EMBL" id="MCP1337142.1"/>
    </source>
</evidence>
<proteinExistence type="predicted"/>
<evidence type="ECO:0000256" key="2">
    <source>
        <dbReference type="ARBA" id="ARBA00038825"/>
    </source>
</evidence>
<evidence type="ECO:0000313" key="6">
    <source>
        <dbReference type="Proteomes" id="UP001055804"/>
    </source>
</evidence>